<keyword evidence="2" id="KW-1185">Reference proteome</keyword>
<dbReference type="GO" id="GO:0016787">
    <property type="term" value="F:hydrolase activity"/>
    <property type="evidence" value="ECO:0007669"/>
    <property type="project" value="UniProtKB-KW"/>
</dbReference>
<evidence type="ECO:0000313" key="1">
    <source>
        <dbReference type="EMBL" id="QEA41005.1"/>
    </source>
</evidence>
<sequence length="564" mass="62065">MVLHFDGTPAQDGSLWHRMDTPIRLPLHAIWGLDRSSLYAVGWMGTILHFDGDQWRLQRGGIIDERTERFASCEENTPLFDITGDETGRAWAVGDDGMILTLEGETWLREDSGTTINLRGITRTPNGQLYAVGGEGTVLSSSGDGHWEQMDCPFGSGFMTVLALGDEELLLAGGRYFIDQNGFRGELVRYHAGCFENVKVDKPMPRLRSLKTYKDGVLMVGDQGHLYYLKGSRLDQLQSNNRHDLMDIVPLPTGEALAVGDFGTIMTAAADFTLALAPVVDPNAEQAIDWEVMDSGTRHQLWGLWASPDDTLYACGEAGTVLRCKNPIENDVWETLPAPSELSVHCLWDAGQGGLYAGGQMGQIFRFDGDKWDKHYDLHLDITILAMWGTGPNSIYAVGDEGLILHWDGLGWQRMTSGTKSALYNIWGMDDEHILAVGDFGLILRWNGENWAEFHAGTENFLYDVWGDSLSNIFIIGLSGTLGHFDGTRWVLTPARARDDLLAIDGSSDVGPYVVGTSGNILRFEAGQWQPEASGITTGLRAVQVTSQGDVYAAGDRGVILKRK</sequence>
<dbReference type="KEGG" id="paur:FGL86_17025"/>
<dbReference type="AlphaFoldDB" id="A0A5B8SZR0"/>
<dbReference type="Proteomes" id="UP000321272">
    <property type="component" value="Chromosome"/>
</dbReference>
<protein>
    <submittedName>
        <fullName evidence="1">Glycosyl hydrolase</fullName>
    </submittedName>
</protein>
<dbReference type="SUPFAM" id="SSF101898">
    <property type="entry name" value="NHL repeat"/>
    <property type="match status" value="1"/>
</dbReference>
<gene>
    <name evidence="1" type="ORF">FGL86_17025</name>
</gene>
<accession>A0A5B8SZR0</accession>
<proteinExistence type="predicted"/>
<organism evidence="1 2">
    <name type="scientific">Pistricoccus aurantiacus</name>
    <dbReference type="NCBI Taxonomy" id="1883414"/>
    <lineage>
        <taxon>Bacteria</taxon>
        <taxon>Pseudomonadati</taxon>
        <taxon>Pseudomonadota</taxon>
        <taxon>Gammaproteobacteria</taxon>
        <taxon>Oceanospirillales</taxon>
        <taxon>Halomonadaceae</taxon>
        <taxon>Pistricoccus</taxon>
    </lineage>
</organism>
<keyword evidence="1" id="KW-0378">Hydrolase</keyword>
<name>A0A5B8SZR0_9GAMM</name>
<dbReference type="EMBL" id="CP042382">
    <property type="protein sequence ID" value="QEA41005.1"/>
    <property type="molecule type" value="Genomic_DNA"/>
</dbReference>
<dbReference type="OrthoDB" id="9813892at2"/>
<reference evidence="1 2" key="1">
    <citation type="submission" date="2019-06" db="EMBL/GenBank/DDBJ databases">
        <title>Genome analyses of bacteria isolated from kimchi.</title>
        <authorList>
            <person name="Lee S."/>
            <person name="Ahn S."/>
            <person name="Roh S."/>
        </authorList>
    </citation>
    <scope>NUCLEOTIDE SEQUENCE [LARGE SCALE GENOMIC DNA]</scope>
    <source>
        <strain evidence="1 2">CBA4606</strain>
    </source>
</reference>
<evidence type="ECO:0000313" key="2">
    <source>
        <dbReference type="Proteomes" id="UP000321272"/>
    </source>
</evidence>